<dbReference type="GO" id="GO:0016887">
    <property type="term" value="F:ATP hydrolysis activity"/>
    <property type="evidence" value="ECO:0007669"/>
    <property type="project" value="RHEA"/>
</dbReference>
<evidence type="ECO:0000256" key="2">
    <source>
        <dbReference type="RuleBase" id="RU363044"/>
    </source>
</evidence>
<dbReference type="GO" id="GO:0006310">
    <property type="term" value="P:DNA recombination"/>
    <property type="evidence" value="ECO:0007669"/>
    <property type="project" value="UniProtKB-KW"/>
</dbReference>
<comment type="subcellular location">
    <subcellularLocation>
        <location evidence="1">Plastid</location>
    </subcellularLocation>
</comment>
<keyword evidence="2" id="KW-0378">Hydrolase</keyword>
<accession>A0A484LAY0</accession>
<dbReference type="GO" id="GO:0000723">
    <property type="term" value="P:telomere maintenance"/>
    <property type="evidence" value="ECO:0007669"/>
    <property type="project" value="InterPro"/>
</dbReference>
<dbReference type="InterPro" id="IPR027417">
    <property type="entry name" value="P-loop_NTPase"/>
</dbReference>
<feature type="domain" description="DNA helicase Pif1-like DEAD-box helicase" evidence="3">
    <location>
        <begin position="605"/>
        <end position="664"/>
    </location>
</feature>
<comment type="catalytic activity">
    <reaction evidence="2">
        <text>ATP + H2O = ADP + phosphate + H(+)</text>
        <dbReference type="Rhea" id="RHEA:13065"/>
        <dbReference type="ChEBI" id="CHEBI:15377"/>
        <dbReference type="ChEBI" id="CHEBI:15378"/>
        <dbReference type="ChEBI" id="CHEBI:30616"/>
        <dbReference type="ChEBI" id="CHEBI:43474"/>
        <dbReference type="ChEBI" id="CHEBI:456216"/>
        <dbReference type="EC" id="5.6.2.3"/>
    </reaction>
</comment>
<dbReference type="GO" id="GO:0006281">
    <property type="term" value="P:DNA repair"/>
    <property type="evidence" value="ECO:0007669"/>
    <property type="project" value="UniProtKB-KW"/>
</dbReference>
<sequence>MPCKSHRSSCMTFLLQDSVFHFSLKSGYVWLIMSEVWSVFSITQCSSEGTATDSEADTESRYGVDVDQALEWGKQVSILACVLHDALPKENVKGHVVNVASEFKQSYCRCYIPTVSCSTRKDGLPIVGAYERNNSKAKNSPPTFSLCCMEGRVSLSALKTAPQYLRNLLSHNGGKRSATFRENIRAYNSILAFTSIGAQIDYEINKTKGPYVFRISGQNCHQIGSLNPQPGKPRKFLQLYMYDNKTEEVCSRIKSLTKDKPNSKLDETILSDLITMLDRENCLAKTFRMARDRMKESEDVQLQLHLLSERTPKQRQYNAPTASEVAALIVGDFGQAPDGRNIVVEHKTKGLQEINERHPALMALQYPLLFPHGEDGYHEKILYTDSPRMQVSRACVTMREYYAYRMQQRLTEGEQLLTLKDTQNIAEVVNDDTAQQTMFTQWLERNSHDAEARALTYAEFPMCYALGLLSDEKEWIEAIQEANEWATANQARELFVTILLFCEVSDPNQFWENTKNILQDDILHRRRKMYRHPDLHLTPTQIQTYCLLELDKILQRFGKTLSDFQSLPQPSFSEISSLDNRMIREELSYNITELQALHTQNMTLLNGEQLKAYNAVIAAVETGQGGVFFVYGHGGTGKTFLYSTIAAKIRSERKVVLTVASSGM</sequence>
<keyword evidence="2" id="KW-0347">Helicase</keyword>
<dbReference type="Proteomes" id="UP000595140">
    <property type="component" value="Unassembled WGS sequence"/>
</dbReference>
<dbReference type="GO" id="GO:0009536">
    <property type="term" value="C:plastid"/>
    <property type="evidence" value="ECO:0007669"/>
    <property type="project" value="UniProtKB-SubCell"/>
</dbReference>
<dbReference type="PANTHER" id="PTHR45786">
    <property type="entry name" value="DNA BINDING PROTEIN-LIKE"/>
    <property type="match status" value="1"/>
</dbReference>
<dbReference type="InterPro" id="IPR010285">
    <property type="entry name" value="DNA_helicase_pif1-like_DEAD"/>
</dbReference>
<evidence type="ECO:0000256" key="1">
    <source>
        <dbReference type="ARBA" id="ARBA00004474"/>
    </source>
</evidence>
<evidence type="ECO:0000259" key="3">
    <source>
        <dbReference type="Pfam" id="PF05970"/>
    </source>
</evidence>
<protein>
    <recommendedName>
        <fullName evidence="2">ATP-dependent DNA helicase</fullName>
        <ecNumber evidence="2">5.6.2.3</ecNumber>
    </recommendedName>
</protein>
<dbReference type="AlphaFoldDB" id="A0A484LAY0"/>
<keyword evidence="2" id="KW-0227">DNA damage</keyword>
<comment type="cofactor">
    <cofactor evidence="2">
        <name>Mg(2+)</name>
        <dbReference type="ChEBI" id="CHEBI:18420"/>
    </cofactor>
</comment>
<dbReference type="GO" id="GO:0043139">
    <property type="term" value="F:5'-3' DNA helicase activity"/>
    <property type="evidence" value="ECO:0007669"/>
    <property type="project" value="UniProtKB-EC"/>
</dbReference>
<evidence type="ECO:0000313" key="5">
    <source>
        <dbReference type="Proteomes" id="UP000595140"/>
    </source>
</evidence>
<dbReference type="SUPFAM" id="SSF52540">
    <property type="entry name" value="P-loop containing nucleoside triphosphate hydrolases"/>
    <property type="match status" value="1"/>
</dbReference>
<reference evidence="4 5" key="1">
    <citation type="submission" date="2018-04" db="EMBL/GenBank/DDBJ databases">
        <authorList>
            <person name="Vogel A."/>
        </authorList>
    </citation>
    <scope>NUCLEOTIDE SEQUENCE [LARGE SCALE GENOMIC DNA]</scope>
</reference>
<dbReference type="PANTHER" id="PTHR45786:SF74">
    <property type="entry name" value="ATP-DEPENDENT DNA HELICASE"/>
    <property type="match status" value="1"/>
</dbReference>
<dbReference type="OrthoDB" id="1928976at2759"/>
<comment type="similarity">
    <text evidence="2">Belongs to the helicase family.</text>
</comment>
<gene>
    <name evidence="4" type="ORF">CCAM_LOCUS15075</name>
</gene>
<dbReference type="EMBL" id="OOIL02001171">
    <property type="protein sequence ID" value="VFQ73299.1"/>
    <property type="molecule type" value="Genomic_DNA"/>
</dbReference>
<keyword evidence="5" id="KW-1185">Reference proteome</keyword>
<name>A0A484LAY0_9ASTE</name>
<organism evidence="4 5">
    <name type="scientific">Cuscuta campestris</name>
    <dbReference type="NCBI Taxonomy" id="132261"/>
    <lineage>
        <taxon>Eukaryota</taxon>
        <taxon>Viridiplantae</taxon>
        <taxon>Streptophyta</taxon>
        <taxon>Embryophyta</taxon>
        <taxon>Tracheophyta</taxon>
        <taxon>Spermatophyta</taxon>
        <taxon>Magnoliopsida</taxon>
        <taxon>eudicotyledons</taxon>
        <taxon>Gunneridae</taxon>
        <taxon>Pentapetalae</taxon>
        <taxon>asterids</taxon>
        <taxon>lamiids</taxon>
        <taxon>Solanales</taxon>
        <taxon>Convolvulaceae</taxon>
        <taxon>Cuscuteae</taxon>
        <taxon>Cuscuta</taxon>
        <taxon>Cuscuta subgen. Grammica</taxon>
        <taxon>Cuscuta sect. Cleistogrammica</taxon>
    </lineage>
</organism>
<keyword evidence="2" id="KW-0067">ATP-binding</keyword>
<proteinExistence type="inferred from homology"/>
<dbReference type="Pfam" id="PF05970">
    <property type="entry name" value="PIF1"/>
    <property type="match status" value="1"/>
</dbReference>
<dbReference type="EC" id="5.6.2.3" evidence="2"/>
<dbReference type="GO" id="GO:0005524">
    <property type="term" value="F:ATP binding"/>
    <property type="evidence" value="ECO:0007669"/>
    <property type="project" value="UniProtKB-KW"/>
</dbReference>
<keyword evidence="2" id="KW-0547">Nucleotide-binding</keyword>
<keyword evidence="2" id="KW-0233">DNA recombination</keyword>
<dbReference type="Gene3D" id="3.40.50.300">
    <property type="entry name" value="P-loop containing nucleotide triphosphate hydrolases"/>
    <property type="match status" value="1"/>
</dbReference>
<keyword evidence="2" id="KW-0234">DNA repair</keyword>
<evidence type="ECO:0000313" key="4">
    <source>
        <dbReference type="EMBL" id="VFQ73299.1"/>
    </source>
</evidence>